<evidence type="ECO:0000313" key="2">
    <source>
        <dbReference type="EMBL" id="MFM0006260.1"/>
    </source>
</evidence>
<organism evidence="2 3">
    <name type="scientific">Paraburkholderia dipogonis</name>
    <dbReference type="NCBI Taxonomy" id="1211383"/>
    <lineage>
        <taxon>Bacteria</taxon>
        <taxon>Pseudomonadati</taxon>
        <taxon>Pseudomonadota</taxon>
        <taxon>Betaproteobacteria</taxon>
        <taxon>Burkholderiales</taxon>
        <taxon>Burkholderiaceae</taxon>
        <taxon>Paraburkholderia</taxon>
    </lineage>
</organism>
<dbReference type="Proteomes" id="UP001629230">
    <property type="component" value="Unassembled WGS sequence"/>
</dbReference>
<dbReference type="EMBL" id="JAQQEZ010000038">
    <property type="protein sequence ID" value="MFM0006260.1"/>
    <property type="molecule type" value="Genomic_DNA"/>
</dbReference>
<dbReference type="Gene3D" id="3.40.50.10540">
    <property type="entry name" value="Crotonobetainyl-coa:carnitine coa-transferase, domain 1"/>
    <property type="match status" value="1"/>
</dbReference>
<gene>
    <name evidence="2" type="ORF">PQR57_35400</name>
</gene>
<reference evidence="2 3" key="1">
    <citation type="journal article" date="2024" name="Chem. Sci.">
        <title>Discovery of megapolipeptins by genome mining of a Burkholderiales bacteria collection.</title>
        <authorList>
            <person name="Paulo B.S."/>
            <person name="Recchia M.J.J."/>
            <person name="Lee S."/>
            <person name="Fergusson C.H."/>
            <person name="Romanowski S.B."/>
            <person name="Hernandez A."/>
            <person name="Krull N."/>
            <person name="Liu D.Y."/>
            <person name="Cavanagh H."/>
            <person name="Bos A."/>
            <person name="Gray C.A."/>
            <person name="Murphy B.T."/>
            <person name="Linington R.G."/>
            <person name="Eustaquio A.S."/>
        </authorList>
    </citation>
    <scope>NUCLEOTIDE SEQUENCE [LARGE SCALE GENOMIC DNA]</scope>
    <source>
        <strain evidence="2 3">RL17-350-BIC-A</strain>
    </source>
</reference>
<dbReference type="InterPro" id="IPR003673">
    <property type="entry name" value="CoA-Trfase_fam_III"/>
</dbReference>
<sequence>MSSDAANGPLAGVKVIDLSTVLMAPFATQIMAEMGADVIKVESPDGDTLRDVGATGTARVGPLFLHANRGKRSIVLDLKSTGAREVLLRLLSDADCFVCNVRPQAVARLGLSYEDVKAVNSQIVYAGLFGFDQRGPYAAKPAYDDLIQGAAGIPWLSALAGSETPRYCPTAIADRYCGVAALSQILGALFHRQRTGIGQKLDIPMFETFAHMVLSDHLYARTYSADTSAGYDRLLSEGRRPYETQDGYICLMVYNDKQWKQFFDAIHESALFDSDARLRDIGTRTRNIDYAYGLVSARMRTRTTAEWMELLGRADIPFMPFHSIETLLTDPQIVATGLVREVPDSFYGKSYALGTPSSWSETQPSSGAPAPTLGQHTVEILREAGFTDVEIGNMVETHTT</sequence>
<name>A0ABW9B1S5_9BURK</name>
<dbReference type="Pfam" id="PF02515">
    <property type="entry name" value="CoA_transf_3"/>
    <property type="match status" value="1"/>
</dbReference>
<keyword evidence="3" id="KW-1185">Reference proteome</keyword>
<dbReference type="InterPro" id="IPR023606">
    <property type="entry name" value="CoA-Trfase_III_dom_1_sf"/>
</dbReference>
<dbReference type="PANTHER" id="PTHR48207">
    <property type="entry name" value="SUCCINATE--HYDROXYMETHYLGLUTARATE COA-TRANSFERASE"/>
    <property type="match status" value="1"/>
</dbReference>
<keyword evidence="1 2" id="KW-0808">Transferase</keyword>
<proteinExistence type="predicted"/>
<dbReference type="InterPro" id="IPR044855">
    <property type="entry name" value="CoA-Trfase_III_dom3_sf"/>
</dbReference>
<dbReference type="PANTHER" id="PTHR48207:SF4">
    <property type="entry name" value="BLL6097 PROTEIN"/>
    <property type="match status" value="1"/>
</dbReference>
<dbReference type="SUPFAM" id="SSF89796">
    <property type="entry name" value="CoA-transferase family III (CaiB/BaiF)"/>
    <property type="match status" value="1"/>
</dbReference>
<evidence type="ECO:0000256" key="1">
    <source>
        <dbReference type="ARBA" id="ARBA00022679"/>
    </source>
</evidence>
<protein>
    <submittedName>
        <fullName evidence="2">CoA transferase</fullName>
    </submittedName>
</protein>
<accession>A0ABW9B1S5</accession>
<dbReference type="InterPro" id="IPR050483">
    <property type="entry name" value="CoA-transferase_III_domain"/>
</dbReference>
<dbReference type="Gene3D" id="3.30.1540.10">
    <property type="entry name" value="formyl-coa transferase, domain 3"/>
    <property type="match status" value="1"/>
</dbReference>
<dbReference type="GO" id="GO:0016740">
    <property type="term" value="F:transferase activity"/>
    <property type="evidence" value="ECO:0007669"/>
    <property type="project" value="UniProtKB-KW"/>
</dbReference>
<evidence type="ECO:0000313" key="3">
    <source>
        <dbReference type="Proteomes" id="UP001629230"/>
    </source>
</evidence>
<dbReference type="RefSeq" id="WP_408180819.1">
    <property type="nucleotide sequence ID" value="NZ_JAQQEZ010000038.1"/>
</dbReference>
<comment type="caution">
    <text evidence="2">The sequence shown here is derived from an EMBL/GenBank/DDBJ whole genome shotgun (WGS) entry which is preliminary data.</text>
</comment>